<sequence>MSLKQYRGYPGGRNIQSDPESDIQEYSDFEDLDQGCEEEEDEGEEEEEDEEDEEEELEEEEDPALQLPYPGFIPISLKYLDQTSRPRSWCLRMITNPYPLLYTAKQKIQGKE</sequence>
<organism evidence="2 3">
    <name type="scientific">Diaphorina citri</name>
    <name type="common">Asian citrus psyllid</name>
    <dbReference type="NCBI Taxonomy" id="121845"/>
    <lineage>
        <taxon>Eukaryota</taxon>
        <taxon>Metazoa</taxon>
        <taxon>Ecdysozoa</taxon>
        <taxon>Arthropoda</taxon>
        <taxon>Hexapoda</taxon>
        <taxon>Insecta</taxon>
        <taxon>Pterygota</taxon>
        <taxon>Neoptera</taxon>
        <taxon>Paraneoptera</taxon>
        <taxon>Hemiptera</taxon>
        <taxon>Sternorrhyncha</taxon>
        <taxon>Psylloidea</taxon>
        <taxon>Psyllidae</taxon>
        <taxon>Diaphorininae</taxon>
        <taxon>Diaphorina</taxon>
    </lineage>
</organism>
<dbReference type="RefSeq" id="XP_026676112.1">
    <property type="nucleotide sequence ID" value="XM_026820311.1"/>
</dbReference>
<dbReference type="GeneID" id="113465638"/>
<protein>
    <submittedName>
        <fullName evidence="3">Histone H3.v1-like</fullName>
    </submittedName>
</protein>
<reference evidence="3" key="1">
    <citation type="submission" date="2025-08" db="UniProtKB">
        <authorList>
            <consortium name="RefSeq"/>
        </authorList>
    </citation>
    <scope>IDENTIFICATION</scope>
</reference>
<feature type="region of interest" description="Disordered" evidence="1">
    <location>
        <begin position="1"/>
        <end position="69"/>
    </location>
</feature>
<feature type="compositionally biased region" description="Acidic residues" evidence="1">
    <location>
        <begin position="19"/>
        <end position="63"/>
    </location>
</feature>
<dbReference type="Proteomes" id="UP000079169">
    <property type="component" value="Unplaced"/>
</dbReference>
<proteinExistence type="predicted"/>
<evidence type="ECO:0000313" key="3">
    <source>
        <dbReference type="RefSeq" id="XP_026676112.1"/>
    </source>
</evidence>
<dbReference type="PaxDb" id="121845-A0A3Q0IIX0"/>
<keyword evidence="2" id="KW-1185">Reference proteome</keyword>
<dbReference type="AlphaFoldDB" id="A0A3Q0IIX0"/>
<dbReference type="STRING" id="121845.A0A3Q0IIX0"/>
<dbReference type="KEGG" id="dci:113465638"/>
<name>A0A3Q0IIX0_DIACI</name>
<gene>
    <name evidence="3" type="primary">LOC113465638</name>
</gene>
<evidence type="ECO:0000256" key="1">
    <source>
        <dbReference type="SAM" id="MobiDB-lite"/>
    </source>
</evidence>
<accession>A0A3Q0IIX0</accession>
<evidence type="ECO:0000313" key="2">
    <source>
        <dbReference type="Proteomes" id="UP000079169"/>
    </source>
</evidence>